<protein>
    <submittedName>
        <fullName evidence="2">Helix-turn-helix domain-containing protein</fullName>
    </submittedName>
</protein>
<evidence type="ECO:0000313" key="2">
    <source>
        <dbReference type="EMBL" id="QIM18084.1"/>
    </source>
</evidence>
<evidence type="ECO:0000259" key="1">
    <source>
        <dbReference type="Pfam" id="PF13936"/>
    </source>
</evidence>
<dbReference type="InterPro" id="IPR025246">
    <property type="entry name" value="IS30-like_HTH"/>
</dbReference>
<feature type="domain" description="Transposase IS30-like HTH" evidence="1">
    <location>
        <begin position="17"/>
        <end position="47"/>
    </location>
</feature>
<dbReference type="Proteomes" id="UP000503441">
    <property type="component" value="Chromosome"/>
</dbReference>
<dbReference type="Pfam" id="PF13936">
    <property type="entry name" value="HTH_38"/>
    <property type="match status" value="1"/>
</dbReference>
<organism evidence="2 3">
    <name type="scientific">Leucobacter coleopterorum</name>
    <dbReference type="NCBI Taxonomy" id="2714933"/>
    <lineage>
        <taxon>Bacteria</taxon>
        <taxon>Bacillati</taxon>
        <taxon>Actinomycetota</taxon>
        <taxon>Actinomycetes</taxon>
        <taxon>Micrococcales</taxon>
        <taxon>Microbacteriaceae</taxon>
        <taxon>Leucobacter</taxon>
    </lineage>
</organism>
<keyword evidence="3" id="KW-1185">Reference proteome</keyword>
<dbReference type="EMBL" id="CP049933">
    <property type="protein sequence ID" value="QIM18084.1"/>
    <property type="molecule type" value="Genomic_DNA"/>
</dbReference>
<evidence type="ECO:0000313" key="3">
    <source>
        <dbReference type="Proteomes" id="UP000503441"/>
    </source>
</evidence>
<reference evidence="2 3" key="1">
    <citation type="submission" date="2020-03" db="EMBL/GenBank/DDBJ databases">
        <title>Leucobacter sp. nov., isolated from beetles.</title>
        <authorList>
            <person name="Hyun D.-W."/>
            <person name="Bae J.-W."/>
        </authorList>
    </citation>
    <scope>NUCLEOTIDE SEQUENCE [LARGE SCALE GENOMIC DNA]</scope>
    <source>
        <strain evidence="2 3">HDW9A</strain>
    </source>
</reference>
<dbReference type="Gene3D" id="1.10.10.60">
    <property type="entry name" value="Homeodomain-like"/>
    <property type="match status" value="1"/>
</dbReference>
<name>A0ABX6JUV1_9MICO</name>
<gene>
    <name evidence="2" type="ORF">G7066_04390</name>
</gene>
<dbReference type="InterPro" id="IPR009057">
    <property type="entry name" value="Homeodomain-like_sf"/>
</dbReference>
<accession>A0ABX6JUV1</accession>
<dbReference type="SUPFAM" id="SSF46689">
    <property type="entry name" value="Homeodomain-like"/>
    <property type="match status" value="1"/>
</dbReference>
<dbReference type="RefSeq" id="WP_166329357.1">
    <property type="nucleotide sequence ID" value="NZ_CP049933.1"/>
</dbReference>
<proteinExistence type="predicted"/>
<sequence length="52" mass="5812">MAEPREAYEARAIARHERIRELRSEGKSYRAIAAELNVSIGTVHYALNKAAA</sequence>